<dbReference type="PANTHER" id="PTHR23291:SF32">
    <property type="entry name" value="BAX INHIBITOR 1"/>
    <property type="match status" value="1"/>
</dbReference>
<dbReference type="GeneID" id="6751620"/>
<dbReference type="HOGENOM" id="CLU_061277_0_0_1"/>
<keyword evidence="8" id="KW-1185">Reference proteome</keyword>
<protein>
    <recommendedName>
        <fullName evidence="9">Bax inhibitor 1</fullName>
    </recommendedName>
</protein>
<dbReference type="STRING" id="10228.B3RRU1"/>
<keyword evidence="4 6" id="KW-1133">Transmembrane helix</keyword>
<evidence type="ECO:0000256" key="1">
    <source>
        <dbReference type="ARBA" id="ARBA00004141"/>
    </source>
</evidence>
<dbReference type="RefSeq" id="XP_002110926.1">
    <property type="nucleotide sequence ID" value="XM_002110890.1"/>
</dbReference>
<feature type="transmembrane region" description="Helical" evidence="6">
    <location>
        <begin position="59"/>
        <end position="76"/>
    </location>
</feature>
<dbReference type="PANTHER" id="PTHR23291">
    <property type="entry name" value="BAX INHIBITOR-RELATED"/>
    <property type="match status" value="1"/>
</dbReference>
<evidence type="ECO:0000256" key="5">
    <source>
        <dbReference type="ARBA" id="ARBA00023136"/>
    </source>
</evidence>
<feature type="transmembrane region" description="Helical" evidence="6">
    <location>
        <begin position="116"/>
        <end position="136"/>
    </location>
</feature>
<dbReference type="FunCoup" id="B3RRU1">
    <property type="interactions" value="911"/>
</dbReference>
<dbReference type="PhylomeDB" id="B3RRU1"/>
<dbReference type="InterPro" id="IPR006214">
    <property type="entry name" value="Bax_inhibitor_1-related"/>
</dbReference>
<dbReference type="CTD" id="6751620"/>
<evidence type="ECO:0000256" key="6">
    <source>
        <dbReference type="RuleBase" id="RU004379"/>
    </source>
</evidence>
<evidence type="ECO:0008006" key="9">
    <source>
        <dbReference type="Google" id="ProtNLM"/>
    </source>
</evidence>
<dbReference type="OrthoDB" id="1277691at2759"/>
<evidence type="ECO:0000313" key="8">
    <source>
        <dbReference type="Proteomes" id="UP000009022"/>
    </source>
</evidence>
<dbReference type="eggNOG" id="KOG1629">
    <property type="taxonomic scope" value="Eukaryota"/>
</dbReference>
<dbReference type="Proteomes" id="UP000009022">
    <property type="component" value="Unassembled WGS sequence"/>
</dbReference>
<proteinExistence type="inferred from homology"/>
<dbReference type="GO" id="GO:0005262">
    <property type="term" value="F:calcium channel activity"/>
    <property type="evidence" value="ECO:0000318"/>
    <property type="project" value="GO_Central"/>
</dbReference>
<evidence type="ECO:0000313" key="7">
    <source>
        <dbReference type="EMBL" id="EDV26930.1"/>
    </source>
</evidence>
<dbReference type="AlphaFoldDB" id="B3RRU1"/>
<accession>B3RRU1</accession>
<evidence type="ECO:0000256" key="2">
    <source>
        <dbReference type="ARBA" id="ARBA00010350"/>
    </source>
</evidence>
<dbReference type="GO" id="GO:0005789">
    <property type="term" value="C:endoplasmic reticulum membrane"/>
    <property type="evidence" value="ECO:0000318"/>
    <property type="project" value="GO_Central"/>
</dbReference>
<sequence length="240" mass="26818">MDAVFGQRPINLKALTTFSNLNAGSKKHLKSVYSCLIISMIAAGAGSMVHLYFNFIKGGLLSCILSLGFLLLLGITPHDGGKTQLRRLGYLCGFSLTAGLGLGPLLEIVLEIDPSIIPTAFLATTLIFVGFTLSALWAEERKYLYMGGTLMSLLSTLCFLGFLNIFLGSQLLFNINLYMVLFVMCGFVLYDTQLIVYKFQQGDQDYIWHSVDLFLDFINIFRQILIILAKNNNREKKRKE</sequence>
<gene>
    <name evidence="7" type="ORF">TRIADDRAFT_63745</name>
</gene>
<dbReference type="EMBL" id="DS985243">
    <property type="protein sequence ID" value="EDV26930.1"/>
    <property type="molecule type" value="Genomic_DNA"/>
</dbReference>
<dbReference type="GO" id="GO:0034620">
    <property type="term" value="P:cellular response to unfolded protein"/>
    <property type="evidence" value="ECO:0000318"/>
    <property type="project" value="GO_Central"/>
</dbReference>
<keyword evidence="5 6" id="KW-0472">Membrane</keyword>
<dbReference type="CDD" id="cd10430">
    <property type="entry name" value="BI-1"/>
    <property type="match status" value="1"/>
</dbReference>
<feature type="transmembrane region" description="Helical" evidence="6">
    <location>
        <begin position="32"/>
        <end position="53"/>
    </location>
</feature>
<dbReference type="GO" id="GO:2001234">
    <property type="term" value="P:negative regulation of apoptotic signaling pathway"/>
    <property type="evidence" value="ECO:0000318"/>
    <property type="project" value="GO_Central"/>
</dbReference>
<dbReference type="InParanoid" id="B3RRU1"/>
<name>B3RRU1_TRIAD</name>
<comment type="similarity">
    <text evidence="2 6">Belongs to the BI1 family.</text>
</comment>
<feature type="transmembrane region" description="Helical" evidence="6">
    <location>
        <begin position="88"/>
        <end position="110"/>
    </location>
</feature>
<dbReference type="GO" id="GO:0060698">
    <property type="term" value="F:endoribonuclease inhibitor activity"/>
    <property type="evidence" value="ECO:0000318"/>
    <property type="project" value="GO_Central"/>
</dbReference>
<comment type="subcellular location">
    <subcellularLocation>
        <location evidence="1">Membrane</location>
        <topology evidence="1">Multi-pass membrane protein</topology>
    </subcellularLocation>
</comment>
<dbReference type="KEGG" id="tad:TRIADDRAFT_63745"/>
<keyword evidence="3 6" id="KW-0812">Transmembrane</keyword>
<dbReference type="OMA" id="SRDFIMH"/>
<feature type="transmembrane region" description="Helical" evidence="6">
    <location>
        <begin position="171"/>
        <end position="190"/>
    </location>
</feature>
<reference evidence="7 8" key="1">
    <citation type="journal article" date="2008" name="Nature">
        <title>The Trichoplax genome and the nature of placozoans.</title>
        <authorList>
            <person name="Srivastava M."/>
            <person name="Begovic E."/>
            <person name="Chapman J."/>
            <person name="Putnam N.H."/>
            <person name="Hellsten U."/>
            <person name="Kawashima T."/>
            <person name="Kuo A."/>
            <person name="Mitros T."/>
            <person name="Salamov A."/>
            <person name="Carpenter M.L."/>
            <person name="Signorovitch A.Y."/>
            <person name="Moreno M.A."/>
            <person name="Kamm K."/>
            <person name="Grimwood J."/>
            <person name="Schmutz J."/>
            <person name="Shapiro H."/>
            <person name="Grigoriev I.V."/>
            <person name="Buss L.W."/>
            <person name="Schierwater B."/>
            <person name="Dellaporta S.L."/>
            <person name="Rokhsar D.S."/>
        </authorList>
    </citation>
    <scope>NUCLEOTIDE SEQUENCE [LARGE SCALE GENOMIC DNA]</scope>
    <source>
        <strain evidence="7 8">Grell-BS-1999</strain>
    </source>
</reference>
<dbReference type="Pfam" id="PF01027">
    <property type="entry name" value="Bax1-I"/>
    <property type="match status" value="1"/>
</dbReference>
<feature type="transmembrane region" description="Helical" evidence="6">
    <location>
        <begin position="143"/>
        <end position="165"/>
    </location>
</feature>
<organism evidence="7 8">
    <name type="scientific">Trichoplax adhaerens</name>
    <name type="common">Trichoplax reptans</name>
    <dbReference type="NCBI Taxonomy" id="10228"/>
    <lineage>
        <taxon>Eukaryota</taxon>
        <taxon>Metazoa</taxon>
        <taxon>Placozoa</taxon>
        <taxon>Uniplacotomia</taxon>
        <taxon>Trichoplacea</taxon>
        <taxon>Trichoplacidae</taxon>
        <taxon>Trichoplax</taxon>
    </lineage>
</organism>
<evidence type="ECO:0000256" key="3">
    <source>
        <dbReference type="ARBA" id="ARBA00022692"/>
    </source>
</evidence>
<evidence type="ECO:0000256" key="4">
    <source>
        <dbReference type="ARBA" id="ARBA00022989"/>
    </source>
</evidence>